<keyword evidence="4 7" id="KW-0812">Transmembrane</keyword>
<sequence>MALNNSTVIERSESLLATNKLIRNTYLMLSMTLVFSAVMAGVSMAMQLSPMVSLITMFGAMGLIWFVLPRTAESGMGLVTVFAITGLMGLGLGPTLNYYLHLQGGDQIVLTALGGTGAIFLGLSAYALISRRDFSFMGGFLMVGMIVVLLAMVGNLFFHLPALSMALSAAVILLMSGFILYDTGRMINGGVDNYLLMTVNLYLNIFNIFVSLLNLLGASRD</sequence>
<feature type="transmembrane region" description="Helical" evidence="7">
    <location>
        <begin position="193"/>
        <end position="216"/>
    </location>
</feature>
<evidence type="ECO:0000256" key="5">
    <source>
        <dbReference type="ARBA" id="ARBA00022989"/>
    </source>
</evidence>
<dbReference type="CDD" id="cd10433">
    <property type="entry name" value="YccA_like"/>
    <property type="match status" value="1"/>
</dbReference>
<dbReference type="PANTHER" id="PTHR23291">
    <property type="entry name" value="BAX INHIBITOR-RELATED"/>
    <property type="match status" value="1"/>
</dbReference>
<accession>A0A191ZIL1</accession>
<evidence type="ECO:0000256" key="7">
    <source>
        <dbReference type="RuleBase" id="RU004379"/>
    </source>
</evidence>
<gene>
    <name evidence="8" type="ORF">A9404_10220</name>
</gene>
<feature type="transmembrane region" description="Helical" evidence="7">
    <location>
        <begin position="136"/>
        <end position="157"/>
    </location>
</feature>
<comment type="similarity">
    <text evidence="2 7">Belongs to the BI1 family.</text>
</comment>
<dbReference type="Pfam" id="PF01027">
    <property type="entry name" value="Bax1-I"/>
    <property type="match status" value="1"/>
</dbReference>
<feature type="transmembrane region" description="Helical" evidence="7">
    <location>
        <begin position="108"/>
        <end position="129"/>
    </location>
</feature>
<dbReference type="OrthoDB" id="9813298at2"/>
<reference evidence="8 9" key="1">
    <citation type="submission" date="2016-06" db="EMBL/GenBank/DDBJ databases">
        <title>Insight into the functional genes involving in sulfur oxidation in Pearl River water.</title>
        <authorList>
            <person name="Luo J."/>
            <person name="Tan X."/>
            <person name="Lin W."/>
        </authorList>
    </citation>
    <scope>NUCLEOTIDE SEQUENCE [LARGE SCALE GENOMIC DNA]</scope>
    <source>
        <strain evidence="8 9">LS2</strain>
    </source>
</reference>
<dbReference type="InterPro" id="IPR006214">
    <property type="entry name" value="Bax_inhibitor_1-related"/>
</dbReference>
<dbReference type="AlphaFoldDB" id="A0A191ZIL1"/>
<organism evidence="8 9">
    <name type="scientific">Halothiobacillus diazotrophicus</name>
    <dbReference type="NCBI Taxonomy" id="1860122"/>
    <lineage>
        <taxon>Bacteria</taxon>
        <taxon>Pseudomonadati</taxon>
        <taxon>Pseudomonadota</taxon>
        <taxon>Gammaproteobacteria</taxon>
        <taxon>Chromatiales</taxon>
        <taxon>Halothiobacillaceae</taxon>
        <taxon>Halothiobacillus</taxon>
    </lineage>
</organism>
<proteinExistence type="inferred from homology"/>
<feature type="transmembrane region" description="Helical" evidence="7">
    <location>
        <begin position="75"/>
        <end position="96"/>
    </location>
</feature>
<protein>
    <submittedName>
        <fullName evidence="8">BAX inhibitor protein</fullName>
    </submittedName>
</protein>
<evidence type="ECO:0000256" key="1">
    <source>
        <dbReference type="ARBA" id="ARBA00004651"/>
    </source>
</evidence>
<evidence type="ECO:0000256" key="3">
    <source>
        <dbReference type="ARBA" id="ARBA00022475"/>
    </source>
</evidence>
<evidence type="ECO:0000256" key="2">
    <source>
        <dbReference type="ARBA" id="ARBA00010350"/>
    </source>
</evidence>
<evidence type="ECO:0000313" key="9">
    <source>
        <dbReference type="Proteomes" id="UP000078596"/>
    </source>
</evidence>
<evidence type="ECO:0000313" key="8">
    <source>
        <dbReference type="EMBL" id="ANJ67700.1"/>
    </source>
</evidence>
<feature type="transmembrane region" description="Helical" evidence="7">
    <location>
        <begin position="48"/>
        <end position="68"/>
    </location>
</feature>
<name>A0A191ZIL1_9GAMM</name>
<dbReference type="STRING" id="1860122.A9404_10220"/>
<evidence type="ECO:0000256" key="6">
    <source>
        <dbReference type="ARBA" id="ARBA00023136"/>
    </source>
</evidence>
<evidence type="ECO:0000256" key="4">
    <source>
        <dbReference type="ARBA" id="ARBA00022692"/>
    </source>
</evidence>
<keyword evidence="3" id="KW-1003">Cell membrane</keyword>
<keyword evidence="5 7" id="KW-1133">Transmembrane helix</keyword>
<dbReference type="Proteomes" id="UP000078596">
    <property type="component" value="Chromosome"/>
</dbReference>
<feature type="transmembrane region" description="Helical" evidence="7">
    <location>
        <begin position="163"/>
        <end position="181"/>
    </location>
</feature>
<feature type="transmembrane region" description="Helical" evidence="7">
    <location>
        <begin position="21"/>
        <end position="42"/>
    </location>
</feature>
<dbReference type="GO" id="GO:0005886">
    <property type="term" value="C:plasma membrane"/>
    <property type="evidence" value="ECO:0007669"/>
    <property type="project" value="UniProtKB-SubCell"/>
</dbReference>
<dbReference type="RefSeq" id="WP_066101088.1">
    <property type="nucleotide sequence ID" value="NZ_CP016027.1"/>
</dbReference>
<dbReference type="PANTHER" id="PTHR23291:SF115">
    <property type="entry name" value="MODULATOR OF FTSH PROTEASE YCCA"/>
    <property type="match status" value="1"/>
</dbReference>
<dbReference type="KEGG" id="haz:A9404_10220"/>
<dbReference type="EMBL" id="CP016027">
    <property type="protein sequence ID" value="ANJ67700.1"/>
    <property type="molecule type" value="Genomic_DNA"/>
</dbReference>
<keyword evidence="6 7" id="KW-0472">Membrane</keyword>
<comment type="subcellular location">
    <subcellularLocation>
        <location evidence="1">Cell membrane</location>
        <topology evidence="1">Multi-pass membrane protein</topology>
    </subcellularLocation>
</comment>
<keyword evidence="9" id="KW-1185">Reference proteome</keyword>